<gene>
    <name evidence="3" type="primary">LOC105429669</name>
</gene>
<proteinExistence type="predicted"/>
<evidence type="ECO:0000313" key="3">
    <source>
        <dbReference type="RefSeq" id="XP_011641110.1"/>
    </source>
</evidence>
<dbReference type="RefSeq" id="XP_011641110.1">
    <property type="nucleotide sequence ID" value="XM_011642808.2"/>
</dbReference>
<dbReference type="GeneID" id="105429669"/>
<evidence type="ECO:0000256" key="1">
    <source>
        <dbReference type="SAM" id="MobiDB-lite"/>
    </source>
</evidence>
<dbReference type="OrthoDB" id="9977011at2759"/>
<dbReference type="Proteomes" id="UP000504615">
    <property type="component" value="Unplaced"/>
</dbReference>
<evidence type="ECO:0000313" key="2">
    <source>
        <dbReference type="Proteomes" id="UP000504615"/>
    </source>
</evidence>
<name>A0A6I9WII2_9HYME</name>
<organism evidence="2 3">
    <name type="scientific">Pogonomyrmex barbatus</name>
    <name type="common">red harvester ant</name>
    <dbReference type="NCBI Taxonomy" id="144034"/>
    <lineage>
        <taxon>Eukaryota</taxon>
        <taxon>Metazoa</taxon>
        <taxon>Ecdysozoa</taxon>
        <taxon>Arthropoda</taxon>
        <taxon>Hexapoda</taxon>
        <taxon>Insecta</taxon>
        <taxon>Pterygota</taxon>
        <taxon>Neoptera</taxon>
        <taxon>Endopterygota</taxon>
        <taxon>Hymenoptera</taxon>
        <taxon>Apocrita</taxon>
        <taxon>Aculeata</taxon>
        <taxon>Formicoidea</taxon>
        <taxon>Formicidae</taxon>
        <taxon>Myrmicinae</taxon>
        <taxon>Pogonomyrmex</taxon>
    </lineage>
</organism>
<keyword evidence="2" id="KW-1185">Reference proteome</keyword>
<dbReference type="InterPro" id="IPR025271">
    <property type="entry name" value="CCDC28"/>
</dbReference>
<accession>A0A6I9WII2</accession>
<dbReference type="AlphaFoldDB" id="A0A6I9WII2"/>
<feature type="region of interest" description="Disordered" evidence="1">
    <location>
        <begin position="1"/>
        <end position="48"/>
    </location>
</feature>
<sequence>MAEVAGCGELQQLVQEEECEEPLSHGGEATPPSTPARLQRPNKTEVHNSNISQQVLWESNMQISPIISKGSSGQGTSQGSMISSRAVNALNYTSNTSRLTYLNEKEKQRPNRPDLPRIVRQQKEVPDVRHMEQALLQLLEDFHSGNLRAFGKDCSMEQMTEIREQQERLARLHFELGQRQEVGSEQSGLRQSSANMRHLLHRLQQLSICIEKLHSK</sequence>
<dbReference type="PANTHER" id="PTHR13400:SF4">
    <property type="entry name" value="COILED-COIL DOMAIN-CONTAINING PROTEIN 28A-LIKE PROTEIN"/>
    <property type="match status" value="1"/>
</dbReference>
<protein>
    <submittedName>
        <fullName evidence="3">Coiled-coil domain-containing protein 28A isoform X3</fullName>
    </submittedName>
</protein>
<reference evidence="3" key="1">
    <citation type="submission" date="2025-08" db="UniProtKB">
        <authorList>
            <consortium name="RefSeq"/>
        </authorList>
    </citation>
    <scope>IDENTIFICATION</scope>
</reference>
<dbReference type="Pfam" id="PF13270">
    <property type="entry name" value="CCDC28"/>
    <property type="match status" value="1"/>
</dbReference>
<dbReference type="PANTHER" id="PTHR13400">
    <property type="entry name" value="CHEMOKINE C-C MOTIF RECEPTOR 1"/>
    <property type="match status" value="1"/>
</dbReference>